<reference evidence="10" key="1">
    <citation type="journal article" date="2023" name="Insect Mol. Biol.">
        <title>Genome sequencing provides insights into the evolution of gene families encoding plant cell wall-degrading enzymes in longhorned beetles.</title>
        <authorList>
            <person name="Shin N.R."/>
            <person name="Okamura Y."/>
            <person name="Kirsch R."/>
            <person name="Pauchet Y."/>
        </authorList>
    </citation>
    <scope>NUCLEOTIDE SEQUENCE</scope>
    <source>
        <strain evidence="10">AMC_N1</strain>
    </source>
</reference>
<evidence type="ECO:0000256" key="3">
    <source>
        <dbReference type="ARBA" id="ARBA00022692"/>
    </source>
</evidence>
<name>A0AAV8Y7M7_9CUCU</name>
<dbReference type="GO" id="GO:0030322">
    <property type="term" value="P:stabilization of membrane potential"/>
    <property type="evidence" value="ECO:0007669"/>
    <property type="project" value="TreeGrafter"/>
</dbReference>
<keyword evidence="4 8" id="KW-1133">Transmembrane helix</keyword>
<comment type="subcellular location">
    <subcellularLocation>
        <location evidence="1">Membrane</location>
        <topology evidence="1">Multi-pass membrane protein</topology>
    </subcellularLocation>
</comment>
<sequence>MIAYGDRARTQCEVVRLFRETHTDLTPLNQGTISKIEAQHREMGHVRKVPSKRQAVVDDDTKLNLLLALEENPITPARQLARDRDIQGGPTDVRNRHVQATLGVRRHAAGFHGRLDGHRHAHHPALSNYEIDDEFNLPITVALFILISYIFVGALIYCMWEGWNFFASFYFVFISMSTIGFGDYVPKHPICMIVSIVYLVFGLALMSMCINVVQEKLSDTFKRASAKLGASIGFQVEEDGSVVTVPPEAVEMPAVHDGGVIDADGIKPTLNNIAEKQKQS</sequence>
<evidence type="ECO:0000313" key="10">
    <source>
        <dbReference type="EMBL" id="KAJ8947385.1"/>
    </source>
</evidence>
<dbReference type="AlphaFoldDB" id="A0AAV8Y7M7"/>
<keyword evidence="2" id="KW-0813">Transport</keyword>
<evidence type="ECO:0000256" key="4">
    <source>
        <dbReference type="ARBA" id="ARBA00022989"/>
    </source>
</evidence>
<accession>A0AAV8Y7M7</accession>
<proteinExistence type="predicted"/>
<keyword evidence="7" id="KW-0407">Ion channel</keyword>
<dbReference type="Proteomes" id="UP001162162">
    <property type="component" value="Unassembled WGS sequence"/>
</dbReference>
<feature type="transmembrane region" description="Helical" evidence="8">
    <location>
        <begin position="137"/>
        <end position="158"/>
    </location>
</feature>
<organism evidence="10 11">
    <name type="scientific">Aromia moschata</name>
    <dbReference type="NCBI Taxonomy" id="1265417"/>
    <lineage>
        <taxon>Eukaryota</taxon>
        <taxon>Metazoa</taxon>
        <taxon>Ecdysozoa</taxon>
        <taxon>Arthropoda</taxon>
        <taxon>Hexapoda</taxon>
        <taxon>Insecta</taxon>
        <taxon>Pterygota</taxon>
        <taxon>Neoptera</taxon>
        <taxon>Endopterygota</taxon>
        <taxon>Coleoptera</taxon>
        <taxon>Polyphaga</taxon>
        <taxon>Cucujiformia</taxon>
        <taxon>Chrysomeloidea</taxon>
        <taxon>Cerambycidae</taxon>
        <taxon>Cerambycinae</taxon>
        <taxon>Callichromatini</taxon>
        <taxon>Aromia</taxon>
    </lineage>
</organism>
<gene>
    <name evidence="10" type="ORF">NQ318_017748</name>
</gene>
<dbReference type="GO" id="GO:0015271">
    <property type="term" value="F:outward rectifier potassium channel activity"/>
    <property type="evidence" value="ECO:0007669"/>
    <property type="project" value="TreeGrafter"/>
</dbReference>
<evidence type="ECO:0000259" key="9">
    <source>
        <dbReference type="Pfam" id="PF07885"/>
    </source>
</evidence>
<evidence type="ECO:0000256" key="2">
    <source>
        <dbReference type="ARBA" id="ARBA00022448"/>
    </source>
</evidence>
<dbReference type="PANTHER" id="PTHR11003:SF335">
    <property type="entry name" value="POTASSIUM CHANNEL DOMAIN-CONTAINING PROTEIN"/>
    <property type="match status" value="1"/>
</dbReference>
<evidence type="ECO:0000313" key="11">
    <source>
        <dbReference type="Proteomes" id="UP001162162"/>
    </source>
</evidence>
<evidence type="ECO:0000256" key="5">
    <source>
        <dbReference type="ARBA" id="ARBA00023065"/>
    </source>
</evidence>
<keyword evidence="6 8" id="KW-0472">Membrane</keyword>
<dbReference type="SUPFAM" id="SSF81324">
    <property type="entry name" value="Voltage-gated potassium channels"/>
    <property type="match status" value="1"/>
</dbReference>
<dbReference type="InterPro" id="IPR013099">
    <property type="entry name" value="K_chnl_dom"/>
</dbReference>
<protein>
    <recommendedName>
        <fullName evidence="9">Potassium channel domain-containing protein</fullName>
    </recommendedName>
</protein>
<evidence type="ECO:0000256" key="7">
    <source>
        <dbReference type="ARBA" id="ARBA00023303"/>
    </source>
</evidence>
<keyword evidence="11" id="KW-1185">Reference proteome</keyword>
<keyword evidence="3 8" id="KW-0812">Transmembrane</keyword>
<dbReference type="Gene3D" id="1.10.287.70">
    <property type="match status" value="1"/>
</dbReference>
<evidence type="ECO:0000256" key="1">
    <source>
        <dbReference type="ARBA" id="ARBA00004141"/>
    </source>
</evidence>
<dbReference type="EMBL" id="JAPWTK010000162">
    <property type="protein sequence ID" value="KAJ8947385.1"/>
    <property type="molecule type" value="Genomic_DNA"/>
</dbReference>
<dbReference type="PANTHER" id="PTHR11003">
    <property type="entry name" value="POTASSIUM CHANNEL, SUBFAMILY K"/>
    <property type="match status" value="1"/>
</dbReference>
<feature type="transmembrane region" description="Helical" evidence="8">
    <location>
        <begin position="165"/>
        <end position="186"/>
    </location>
</feature>
<evidence type="ECO:0000256" key="6">
    <source>
        <dbReference type="ARBA" id="ARBA00023136"/>
    </source>
</evidence>
<dbReference type="InterPro" id="IPR003280">
    <property type="entry name" value="2pore_dom_K_chnl"/>
</dbReference>
<dbReference type="GO" id="GO:0005886">
    <property type="term" value="C:plasma membrane"/>
    <property type="evidence" value="ECO:0007669"/>
    <property type="project" value="TreeGrafter"/>
</dbReference>
<dbReference type="GO" id="GO:0022841">
    <property type="term" value="F:potassium ion leak channel activity"/>
    <property type="evidence" value="ECO:0007669"/>
    <property type="project" value="TreeGrafter"/>
</dbReference>
<keyword evidence="5" id="KW-0406">Ion transport</keyword>
<feature type="transmembrane region" description="Helical" evidence="8">
    <location>
        <begin position="192"/>
        <end position="213"/>
    </location>
</feature>
<comment type="caution">
    <text evidence="10">The sequence shown here is derived from an EMBL/GenBank/DDBJ whole genome shotgun (WGS) entry which is preliminary data.</text>
</comment>
<dbReference type="Pfam" id="PF07885">
    <property type="entry name" value="Ion_trans_2"/>
    <property type="match status" value="1"/>
</dbReference>
<feature type="domain" description="Potassium channel" evidence="9">
    <location>
        <begin position="145"/>
        <end position="217"/>
    </location>
</feature>
<evidence type="ECO:0000256" key="8">
    <source>
        <dbReference type="SAM" id="Phobius"/>
    </source>
</evidence>